<dbReference type="InterPro" id="IPR015943">
    <property type="entry name" value="WD40/YVTN_repeat-like_dom_sf"/>
</dbReference>
<dbReference type="InterPro" id="IPR036322">
    <property type="entry name" value="WD40_repeat_dom_sf"/>
</dbReference>
<dbReference type="GO" id="GO:0010992">
    <property type="term" value="P:ubiquitin recycling"/>
    <property type="evidence" value="ECO:0007669"/>
    <property type="project" value="TreeGrafter"/>
</dbReference>
<reference evidence="6" key="1">
    <citation type="journal article" date="2018" name="Nat. Microbiol.">
        <title>Leveraging single-cell genomics to expand the fungal tree of life.</title>
        <authorList>
            <person name="Ahrendt S.R."/>
            <person name="Quandt C.A."/>
            <person name="Ciobanu D."/>
            <person name="Clum A."/>
            <person name="Salamov A."/>
            <person name="Andreopoulos B."/>
            <person name="Cheng J.F."/>
            <person name="Woyke T."/>
            <person name="Pelin A."/>
            <person name="Henrissat B."/>
            <person name="Reynolds N.K."/>
            <person name="Benny G.L."/>
            <person name="Smith M.E."/>
            <person name="James T.Y."/>
            <person name="Grigoriev I.V."/>
        </authorList>
    </citation>
    <scope>NUCLEOTIDE SEQUENCE [LARGE SCALE GENOMIC DNA]</scope>
    <source>
        <strain evidence="6">Benny S71-1</strain>
    </source>
</reference>
<dbReference type="PANTHER" id="PTHR19849:SF1">
    <property type="entry name" value="F-BOX_WD REPEAT-CONTAINING PROTEIN 7"/>
    <property type="match status" value="1"/>
</dbReference>
<dbReference type="CDD" id="cd00200">
    <property type="entry name" value="WD40"/>
    <property type="match status" value="1"/>
</dbReference>
<dbReference type="PANTHER" id="PTHR19849">
    <property type="entry name" value="PHOSPHOLIPASE A-2-ACTIVATING PROTEIN"/>
    <property type="match status" value="1"/>
</dbReference>
<feature type="repeat" description="WD" evidence="3">
    <location>
        <begin position="304"/>
        <end position="335"/>
    </location>
</feature>
<dbReference type="PROSITE" id="PS50181">
    <property type="entry name" value="FBOX"/>
    <property type="match status" value="1"/>
</dbReference>
<dbReference type="InterPro" id="IPR001680">
    <property type="entry name" value="WD40_rpt"/>
</dbReference>
<dbReference type="AlphaFoldDB" id="A0A4P9YX29"/>
<name>A0A4P9YX29_9FUNG</name>
<evidence type="ECO:0000259" key="4">
    <source>
        <dbReference type="PROSITE" id="PS50181"/>
    </source>
</evidence>
<dbReference type="OrthoDB" id="190105at2759"/>
<evidence type="ECO:0000256" key="2">
    <source>
        <dbReference type="ARBA" id="ARBA00022737"/>
    </source>
</evidence>
<feature type="repeat" description="WD" evidence="3">
    <location>
        <begin position="185"/>
        <end position="224"/>
    </location>
</feature>
<dbReference type="InterPro" id="IPR036047">
    <property type="entry name" value="F-box-like_dom_sf"/>
</dbReference>
<evidence type="ECO:0000256" key="1">
    <source>
        <dbReference type="ARBA" id="ARBA00022574"/>
    </source>
</evidence>
<dbReference type="SUPFAM" id="SSF50978">
    <property type="entry name" value="WD40 repeat-like"/>
    <property type="match status" value="1"/>
</dbReference>
<dbReference type="SMART" id="SM00256">
    <property type="entry name" value="FBOX"/>
    <property type="match status" value="1"/>
</dbReference>
<evidence type="ECO:0000256" key="3">
    <source>
        <dbReference type="PROSITE-ProRule" id="PRU00221"/>
    </source>
</evidence>
<dbReference type="Gene3D" id="1.20.1280.50">
    <property type="match status" value="1"/>
</dbReference>
<dbReference type="Pfam" id="PF12937">
    <property type="entry name" value="F-box-like"/>
    <property type="match status" value="1"/>
</dbReference>
<sequence>MPETLKSYLLFQLMRRSTLPTVQFVCSYTQQHIRLDFISELPSELALHVISFLDVNSLCRSAQVSRCWRETIDGEPSIWRRRLLDDGLCRTEMEADGKLPDCQLEDRHRTALSPVTGHPYKRRYRRLYLLRANWNSGRARHLTFPAHGSNVVTCLHFDGRRIITGSDDNSVGVWDSATGALLRHMTGHEGGVWALAVCGDTVVSGSTDRSIRVWDIADGRCSHILWGHTSTVRCCKIIMPRRMPNGELCPRKPVIITGSRDATLRVWWLPSPRRDPPWMGMAAGNGGMVPMNLPQADPFLLYSWTGHTGSVRAVDGWGRWVVSGSYDSTVRVWDLLKGECRWRLGGHTQKVYS</sequence>
<feature type="domain" description="F-box" evidence="4">
    <location>
        <begin position="35"/>
        <end position="82"/>
    </location>
</feature>
<dbReference type="InterPro" id="IPR020472">
    <property type="entry name" value="WD40_PAC1"/>
</dbReference>
<keyword evidence="1 3" id="KW-0853">WD repeat</keyword>
<feature type="repeat" description="WD" evidence="3">
    <location>
        <begin position="158"/>
        <end position="184"/>
    </location>
</feature>
<dbReference type="PROSITE" id="PS50082">
    <property type="entry name" value="WD_REPEATS_2"/>
    <property type="match status" value="3"/>
</dbReference>
<protein>
    <submittedName>
        <fullName evidence="5">WD40-repeat-containing domain protein</fullName>
    </submittedName>
</protein>
<dbReference type="PRINTS" id="PR00320">
    <property type="entry name" value="GPROTEINBRPT"/>
</dbReference>
<dbReference type="PROSITE" id="PS50294">
    <property type="entry name" value="WD_REPEATS_REGION"/>
    <property type="match status" value="1"/>
</dbReference>
<feature type="non-terminal residue" evidence="5">
    <location>
        <position position="353"/>
    </location>
</feature>
<evidence type="ECO:0000313" key="5">
    <source>
        <dbReference type="EMBL" id="RKP24072.1"/>
    </source>
</evidence>
<dbReference type="InterPro" id="IPR019775">
    <property type="entry name" value="WD40_repeat_CS"/>
</dbReference>
<dbReference type="GO" id="GO:0043161">
    <property type="term" value="P:proteasome-mediated ubiquitin-dependent protein catabolic process"/>
    <property type="evidence" value="ECO:0007669"/>
    <property type="project" value="TreeGrafter"/>
</dbReference>
<dbReference type="InterPro" id="IPR001810">
    <property type="entry name" value="F-box_dom"/>
</dbReference>
<dbReference type="GO" id="GO:0043130">
    <property type="term" value="F:ubiquitin binding"/>
    <property type="evidence" value="ECO:0007669"/>
    <property type="project" value="TreeGrafter"/>
</dbReference>
<keyword evidence="2" id="KW-0677">Repeat</keyword>
<accession>A0A4P9YX29</accession>
<dbReference type="Proteomes" id="UP000278143">
    <property type="component" value="Unassembled WGS sequence"/>
</dbReference>
<proteinExistence type="predicted"/>
<dbReference type="EMBL" id="KZ990465">
    <property type="protein sequence ID" value="RKP24072.1"/>
    <property type="molecule type" value="Genomic_DNA"/>
</dbReference>
<dbReference type="GO" id="GO:0005737">
    <property type="term" value="C:cytoplasm"/>
    <property type="evidence" value="ECO:0007669"/>
    <property type="project" value="TreeGrafter"/>
</dbReference>
<gene>
    <name evidence="5" type="ORF">SYNPS1DRAFT_17680</name>
</gene>
<organism evidence="5 6">
    <name type="scientific">Syncephalis pseudoplumigaleata</name>
    <dbReference type="NCBI Taxonomy" id="1712513"/>
    <lineage>
        <taxon>Eukaryota</taxon>
        <taxon>Fungi</taxon>
        <taxon>Fungi incertae sedis</taxon>
        <taxon>Zoopagomycota</taxon>
        <taxon>Zoopagomycotina</taxon>
        <taxon>Zoopagomycetes</taxon>
        <taxon>Zoopagales</taxon>
        <taxon>Piptocephalidaceae</taxon>
        <taxon>Syncephalis</taxon>
    </lineage>
</organism>
<dbReference type="SUPFAM" id="SSF81383">
    <property type="entry name" value="F-box domain"/>
    <property type="match status" value="1"/>
</dbReference>
<evidence type="ECO:0000313" key="6">
    <source>
        <dbReference type="Proteomes" id="UP000278143"/>
    </source>
</evidence>
<dbReference type="Gene3D" id="2.130.10.10">
    <property type="entry name" value="YVTN repeat-like/Quinoprotein amine dehydrogenase"/>
    <property type="match status" value="1"/>
</dbReference>
<dbReference type="Pfam" id="PF00400">
    <property type="entry name" value="WD40"/>
    <property type="match status" value="4"/>
</dbReference>
<dbReference type="SMART" id="SM00320">
    <property type="entry name" value="WD40"/>
    <property type="match status" value="4"/>
</dbReference>
<dbReference type="PROSITE" id="PS00678">
    <property type="entry name" value="WD_REPEATS_1"/>
    <property type="match status" value="2"/>
</dbReference>
<dbReference type="GO" id="GO:0005634">
    <property type="term" value="C:nucleus"/>
    <property type="evidence" value="ECO:0007669"/>
    <property type="project" value="TreeGrafter"/>
</dbReference>
<keyword evidence="6" id="KW-1185">Reference proteome</keyword>